<sequence length="424" mass="49089">MLRWLFSLLFGSRDDGGRPAPAQRRKRPKYWRIGKIKLSRFQYGRRNRKLQRDELVREKPYAFAFRYPLHSKYIDRSGSGDSEKLARFELPDLRTPDDIAQWLGMPLGRVAWLTHITERQFRPQSLSEAHYTFHWMPKKFGGARLIEAPKPLMRKVQHQILRGILDHVPAHDAAHGFVKHRSVLTNAAPHVGQRVVLRMDLENFYANIRFSRVAAIFRELGYSREAALWLARLCTSGLPPRMPLPEGRGANLVRNYTARHLPQGAPTSPALANFSAYSLDVRLTGLANSFHANYTRYADDLTFSGGDRFLRSLRVFIPLVNQIITQERFIAQPAKRRVIRDNQRQKVTGVVVNQKPNCDRREFDELKAILHNSVRFGPASQNRHDHEDFYAHLNGRIAHIAQLNPQRGEKLRSMFRQINWANSP</sequence>
<dbReference type="Pfam" id="PF00078">
    <property type="entry name" value="RVT_1"/>
    <property type="match status" value="1"/>
</dbReference>
<evidence type="ECO:0000256" key="1">
    <source>
        <dbReference type="ARBA" id="ARBA00012493"/>
    </source>
</evidence>
<name>A0A517TAC2_9PLAN</name>
<evidence type="ECO:0000256" key="5">
    <source>
        <dbReference type="ARBA" id="ARBA00022842"/>
    </source>
</evidence>
<dbReference type="PRINTS" id="PR00866">
    <property type="entry name" value="RNADNAPOLMS"/>
</dbReference>
<dbReference type="Proteomes" id="UP000319976">
    <property type="component" value="Chromosome"/>
</dbReference>
<evidence type="ECO:0000256" key="7">
    <source>
        <dbReference type="ARBA" id="ARBA00023118"/>
    </source>
</evidence>
<dbReference type="GO" id="GO:0051607">
    <property type="term" value="P:defense response to virus"/>
    <property type="evidence" value="ECO:0007669"/>
    <property type="project" value="UniProtKB-KW"/>
</dbReference>
<keyword evidence="7" id="KW-0051">Antiviral defense</keyword>
<keyword evidence="2" id="KW-0808">Transferase</keyword>
<dbReference type="GO" id="GO:0003964">
    <property type="term" value="F:RNA-directed DNA polymerase activity"/>
    <property type="evidence" value="ECO:0007669"/>
    <property type="project" value="UniProtKB-KW"/>
</dbReference>
<dbReference type="InterPro" id="IPR000123">
    <property type="entry name" value="Reverse_transcriptase_msDNA"/>
</dbReference>
<evidence type="ECO:0000256" key="4">
    <source>
        <dbReference type="ARBA" id="ARBA00022723"/>
    </source>
</evidence>
<dbReference type="PANTHER" id="PTHR34047:SF7">
    <property type="entry name" value="RNA-DIRECTED DNA POLYMERASE"/>
    <property type="match status" value="1"/>
</dbReference>
<evidence type="ECO:0000313" key="11">
    <source>
        <dbReference type="EMBL" id="QDT65313.1"/>
    </source>
</evidence>
<dbReference type="KEGG" id="chya:V22_25620"/>
<organism evidence="11 12">
    <name type="scientific">Calycomorphotria hydatis</name>
    <dbReference type="NCBI Taxonomy" id="2528027"/>
    <lineage>
        <taxon>Bacteria</taxon>
        <taxon>Pseudomonadati</taxon>
        <taxon>Planctomycetota</taxon>
        <taxon>Planctomycetia</taxon>
        <taxon>Planctomycetales</taxon>
        <taxon>Planctomycetaceae</taxon>
        <taxon>Calycomorphotria</taxon>
    </lineage>
</organism>
<reference evidence="11 12" key="1">
    <citation type="submission" date="2019-02" db="EMBL/GenBank/DDBJ databases">
        <title>Deep-cultivation of Planctomycetes and their phenomic and genomic characterization uncovers novel biology.</title>
        <authorList>
            <person name="Wiegand S."/>
            <person name="Jogler M."/>
            <person name="Boedeker C."/>
            <person name="Pinto D."/>
            <person name="Vollmers J."/>
            <person name="Rivas-Marin E."/>
            <person name="Kohn T."/>
            <person name="Peeters S.H."/>
            <person name="Heuer A."/>
            <person name="Rast P."/>
            <person name="Oberbeckmann S."/>
            <person name="Bunk B."/>
            <person name="Jeske O."/>
            <person name="Meyerdierks A."/>
            <person name="Storesund J.E."/>
            <person name="Kallscheuer N."/>
            <person name="Luecker S."/>
            <person name="Lage O.M."/>
            <person name="Pohl T."/>
            <person name="Merkel B.J."/>
            <person name="Hornburger P."/>
            <person name="Mueller R.-W."/>
            <person name="Bruemmer F."/>
            <person name="Labrenz M."/>
            <person name="Spormann A.M."/>
            <person name="Op den Camp H."/>
            <person name="Overmann J."/>
            <person name="Amann R."/>
            <person name="Jetten M.S.M."/>
            <person name="Mascher T."/>
            <person name="Medema M.H."/>
            <person name="Devos D.P."/>
            <person name="Kaster A.-K."/>
            <person name="Ovreas L."/>
            <person name="Rohde M."/>
            <person name="Galperin M.Y."/>
            <person name="Jogler C."/>
        </authorList>
    </citation>
    <scope>NUCLEOTIDE SEQUENCE [LARGE SCALE GENOMIC DNA]</scope>
    <source>
        <strain evidence="11 12">V22</strain>
    </source>
</reference>
<keyword evidence="5" id="KW-0460">Magnesium</keyword>
<protein>
    <recommendedName>
        <fullName evidence="1">RNA-directed DNA polymerase</fullName>
        <ecNumber evidence="1">2.7.7.49</ecNumber>
    </recommendedName>
</protein>
<dbReference type="RefSeq" id="WP_145263201.1">
    <property type="nucleotide sequence ID" value="NZ_CP036316.1"/>
</dbReference>
<dbReference type="EMBL" id="CP036316">
    <property type="protein sequence ID" value="QDT65313.1"/>
    <property type="molecule type" value="Genomic_DNA"/>
</dbReference>
<dbReference type="InterPro" id="IPR043502">
    <property type="entry name" value="DNA/RNA_pol_sf"/>
</dbReference>
<gene>
    <name evidence="11" type="ORF">V22_25620</name>
</gene>
<dbReference type="GO" id="GO:0046872">
    <property type="term" value="F:metal ion binding"/>
    <property type="evidence" value="ECO:0007669"/>
    <property type="project" value="UniProtKB-KW"/>
</dbReference>
<dbReference type="OrthoDB" id="9788687at2"/>
<dbReference type="InterPro" id="IPR051083">
    <property type="entry name" value="GrpII_Intron_Splice-Mob/Def"/>
</dbReference>
<keyword evidence="12" id="KW-1185">Reference proteome</keyword>
<evidence type="ECO:0000256" key="3">
    <source>
        <dbReference type="ARBA" id="ARBA00022695"/>
    </source>
</evidence>
<keyword evidence="4" id="KW-0479">Metal-binding</keyword>
<dbReference type="EC" id="2.7.7.49" evidence="1"/>
<keyword evidence="6 11" id="KW-0695">RNA-directed DNA polymerase</keyword>
<feature type="domain" description="Reverse transcriptase" evidence="10">
    <location>
        <begin position="117"/>
        <end position="352"/>
    </location>
</feature>
<comment type="catalytic activity">
    <reaction evidence="9">
        <text>DNA(n) + a 2'-deoxyribonucleoside 5'-triphosphate = DNA(n+1) + diphosphate</text>
        <dbReference type="Rhea" id="RHEA:22508"/>
        <dbReference type="Rhea" id="RHEA-COMP:17339"/>
        <dbReference type="Rhea" id="RHEA-COMP:17340"/>
        <dbReference type="ChEBI" id="CHEBI:33019"/>
        <dbReference type="ChEBI" id="CHEBI:61560"/>
        <dbReference type="ChEBI" id="CHEBI:173112"/>
        <dbReference type="EC" id="2.7.7.49"/>
    </reaction>
</comment>
<evidence type="ECO:0000256" key="9">
    <source>
        <dbReference type="ARBA" id="ARBA00048173"/>
    </source>
</evidence>
<keyword evidence="3" id="KW-0548">Nucleotidyltransferase</keyword>
<accession>A0A517TAC2</accession>
<comment type="similarity">
    <text evidence="8">Belongs to the bacterial reverse transcriptase family.</text>
</comment>
<dbReference type="CDD" id="cd03487">
    <property type="entry name" value="RT_Bac_retron_II"/>
    <property type="match status" value="1"/>
</dbReference>
<dbReference type="GO" id="GO:0003723">
    <property type="term" value="F:RNA binding"/>
    <property type="evidence" value="ECO:0007669"/>
    <property type="project" value="InterPro"/>
</dbReference>
<evidence type="ECO:0000313" key="12">
    <source>
        <dbReference type="Proteomes" id="UP000319976"/>
    </source>
</evidence>
<dbReference type="InterPro" id="IPR000477">
    <property type="entry name" value="RT_dom"/>
</dbReference>
<evidence type="ECO:0000256" key="8">
    <source>
        <dbReference type="ARBA" id="ARBA00034120"/>
    </source>
</evidence>
<evidence type="ECO:0000256" key="6">
    <source>
        <dbReference type="ARBA" id="ARBA00022918"/>
    </source>
</evidence>
<dbReference type="PANTHER" id="PTHR34047">
    <property type="entry name" value="NUCLEAR INTRON MATURASE 1, MITOCHONDRIAL-RELATED"/>
    <property type="match status" value="1"/>
</dbReference>
<dbReference type="SUPFAM" id="SSF56672">
    <property type="entry name" value="DNA/RNA polymerases"/>
    <property type="match status" value="1"/>
</dbReference>
<evidence type="ECO:0000259" key="10">
    <source>
        <dbReference type="PROSITE" id="PS50878"/>
    </source>
</evidence>
<proteinExistence type="inferred from homology"/>
<dbReference type="PROSITE" id="PS50878">
    <property type="entry name" value="RT_POL"/>
    <property type="match status" value="1"/>
</dbReference>
<evidence type="ECO:0000256" key="2">
    <source>
        <dbReference type="ARBA" id="ARBA00022679"/>
    </source>
</evidence>
<dbReference type="AlphaFoldDB" id="A0A517TAC2"/>